<evidence type="ECO:0000313" key="1">
    <source>
        <dbReference type="EMBL" id="KIC13208.1"/>
    </source>
</evidence>
<organism evidence="1 2">
    <name type="scientific">Morococcus cerebrosus</name>
    <dbReference type="NCBI Taxonomy" id="1056807"/>
    <lineage>
        <taxon>Bacteria</taxon>
        <taxon>Pseudomonadati</taxon>
        <taxon>Pseudomonadota</taxon>
        <taxon>Betaproteobacteria</taxon>
        <taxon>Neisseriales</taxon>
        <taxon>Neisseriaceae</taxon>
        <taxon>Morococcus</taxon>
    </lineage>
</organism>
<dbReference type="Proteomes" id="UP000031390">
    <property type="component" value="Unassembled WGS sequence"/>
</dbReference>
<name>A0A0C1H613_9NEIS</name>
<reference evidence="1 2" key="1">
    <citation type="submission" date="2014-12" db="EMBL/GenBank/DDBJ databases">
        <title>Genome sequence of Morococcus cerebrosus.</title>
        <authorList>
            <person name="Shin S.-K."/>
            <person name="Yi H."/>
        </authorList>
    </citation>
    <scope>NUCLEOTIDE SEQUENCE [LARGE SCALE GENOMIC DNA]</scope>
    <source>
        <strain evidence="1 2">CIP 81.93</strain>
    </source>
</reference>
<dbReference type="EMBL" id="JUFZ01000003">
    <property type="protein sequence ID" value="KIC13208.1"/>
    <property type="molecule type" value="Genomic_DNA"/>
</dbReference>
<evidence type="ECO:0000313" key="2">
    <source>
        <dbReference type="Proteomes" id="UP000031390"/>
    </source>
</evidence>
<sequence>MQMLIKHRGGRLKIKSGRVSGSLGITCKKDGELSARDK</sequence>
<dbReference type="PATRIC" id="fig|1056807.3.peg.80"/>
<dbReference type="AlphaFoldDB" id="A0A0C1H613"/>
<gene>
    <name evidence="1" type="ORF">MCC93_00820</name>
</gene>
<proteinExistence type="predicted"/>
<protein>
    <submittedName>
        <fullName evidence="1">Uncharacterized protein</fullName>
    </submittedName>
</protein>
<accession>A0A0C1H613</accession>
<comment type="caution">
    <text evidence="1">The sequence shown here is derived from an EMBL/GenBank/DDBJ whole genome shotgun (WGS) entry which is preliminary data.</text>
</comment>